<protein>
    <submittedName>
        <fullName evidence="7">Arylsulfatase A</fullName>
    </submittedName>
</protein>
<dbReference type="InterPro" id="IPR024607">
    <property type="entry name" value="Sulfatase_CS"/>
</dbReference>
<name>A0A1G9Y9W9_9BACT</name>
<evidence type="ECO:0000256" key="1">
    <source>
        <dbReference type="ARBA" id="ARBA00008779"/>
    </source>
</evidence>
<feature type="domain" description="Sulfatase N-terminal" evidence="6">
    <location>
        <begin position="24"/>
        <end position="343"/>
    </location>
</feature>
<keyword evidence="5" id="KW-0732">Signal</keyword>
<proteinExistence type="inferred from homology"/>
<dbReference type="Gene3D" id="3.30.1120.10">
    <property type="match status" value="1"/>
</dbReference>
<dbReference type="STRING" id="563176.SAMN04488090_4871"/>
<dbReference type="PANTHER" id="PTHR42693">
    <property type="entry name" value="ARYLSULFATASE FAMILY MEMBER"/>
    <property type="match status" value="1"/>
</dbReference>
<dbReference type="RefSeq" id="WP_093208910.1">
    <property type="nucleotide sequence ID" value="NZ_FNGS01000012.1"/>
</dbReference>
<reference evidence="7 8" key="1">
    <citation type="submission" date="2016-10" db="EMBL/GenBank/DDBJ databases">
        <authorList>
            <person name="de Groot N.N."/>
        </authorList>
    </citation>
    <scope>NUCLEOTIDE SEQUENCE [LARGE SCALE GENOMIC DNA]</scope>
    <source>
        <strain evidence="7 8">DSM 21668</strain>
    </source>
</reference>
<dbReference type="InterPro" id="IPR017850">
    <property type="entry name" value="Alkaline_phosphatase_core_sf"/>
</dbReference>
<dbReference type="PANTHER" id="PTHR42693:SF53">
    <property type="entry name" value="ENDO-4-O-SULFATASE"/>
    <property type="match status" value="1"/>
</dbReference>
<dbReference type="InterPro" id="IPR050738">
    <property type="entry name" value="Sulfatase"/>
</dbReference>
<dbReference type="Proteomes" id="UP000198901">
    <property type="component" value="Unassembled WGS sequence"/>
</dbReference>
<feature type="chain" id="PRO_5011678750" evidence="5">
    <location>
        <begin position="21"/>
        <end position="440"/>
    </location>
</feature>
<dbReference type="SUPFAM" id="SSF53649">
    <property type="entry name" value="Alkaline phosphatase-like"/>
    <property type="match status" value="1"/>
</dbReference>
<dbReference type="InterPro" id="IPR000917">
    <property type="entry name" value="Sulfatase_N"/>
</dbReference>
<keyword evidence="3" id="KW-0378">Hydrolase</keyword>
<dbReference type="EMBL" id="FNGS01000012">
    <property type="protein sequence ID" value="SDN05770.1"/>
    <property type="molecule type" value="Genomic_DNA"/>
</dbReference>
<dbReference type="Pfam" id="PF00884">
    <property type="entry name" value="Sulfatase"/>
    <property type="match status" value="1"/>
</dbReference>
<evidence type="ECO:0000256" key="4">
    <source>
        <dbReference type="ARBA" id="ARBA00022837"/>
    </source>
</evidence>
<keyword evidence="4" id="KW-0106">Calcium</keyword>
<dbReference type="GO" id="GO:0004065">
    <property type="term" value="F:arylsulfatase activity"/>
    <property type="evidence" value="ECO:0007669"/>
    <property type="project" value="TreeGrafter"/>
</dbReference>
<dbReference type="PROSITE" id="PS00149">
    <property type="entry name" value="SULFATASE_2"/>
    <property type="match status" value="1"/>
</dbReference>
<evidence type="ECO:0000313" key="7">
    <source>
        <dbReference type="EMBL" id="SDN05770.1"/>
    </source>
</evidence>
<dbReference type="PROSITE" id="PS00523">
    <property type="entry name" value="SULFATASE_1"/>
    <property type="match status" value="1"/>
</dbReference>
<evidence type="ECO:0000256" key="5">
    <source>
        <dbReference type="SAM" id="SignalP"/>
    </source>
</evidence>
<dbReference type="OrthoDB" id="9764377at2"/>
<dbReference type="CDD" id="cd16026">
    <property type="entry name" value="GALNS_like"/>
    <property type="match status" value="1"/>
</dbReference>
<feature type="signal peptide" evidence="5">
    <location>
        <begin position="1"/>
        <end position="20"/>
    </location>
</feature>
<evidence type="ECO:0000256" key="2">
    <source>
        <dbReference type="ARBA" id="ARBA00022723"/>
    </source>
</evidence>
<dbReference type="AlphaFoldDB" id="A0A1G9Y9W9"/>
<organism evidence="7 8">
    <name type="scientific">Siphonobacter aquaeclarae</name>
    <dbReference type="NCBI Taxonomy" id="563176"/>
    <lineage>
        <taxon>Bacteria</taxon>
        <taxon>Pseudomonadati</taxon>
        <taxon>Bacteroidota</taxon>
        <taxon>Cytophagia</taxon>
        <taxon>Cytophagales</taxon>
        <taxon>Cytophagaceae</taxon>
        <taxon>Siphonobacter</taxon>
    </lineage>
</organism>
<sequence>MKYSPLLFAAALLCSQAVHAQQKPNIVFVLTDDMGYSDIGCYGNPSIKTPFLDGMAAKGLRATNYVVTTPSCTPSRASLLTGRYPSRMNLPYPIPPGSPLGMPDQEVTLPEMLKTVGYTTAMIGKWHLGDSKPYHHPTAQGFDSYYGLLYSHDYKAPYVQTDTTLKIFRNRTPEIEKPESASLTELYTQEAVKFVKKQAKNKPFFLYLAHNMPHLPLASTKANQGRSAGGPLGDVVEELDAGLARIWQALEQQGLADNTIFFFSSDNGPWIDYPARMSGDGFTRPWHVGTTGVFRGKKGETYEGGVRVPFLVYWKGHTPVGKVETSMLSCLDVLPTLAQWTGAALPKGRTLDGQAVSNILLGKKETQPHRPIFYVQNGKAEVIRQGDWKYRVTTDKGEKKIELFNLANDPNERVNVAKEQPEVAASLQKLFESFTGESEN</sequence>
<dbReference type="GO" id="GO:0046872">
    <property type="term" value="F:metal ion binding"/>
    <property type="evidence" value="ECO:0007669"/>
    <property type="project" value="UniProtKB-KW"/>
</dbReference>
<gene>
    <name evidence="7" type="ORF">SAMN04488090_4871</name>
</gene>
<evidence type="ECO:0000259" key="6">
    <source>
        <dbReference type="Pfam" id="PF00884"/>
    </source>
</evidence>
<comment type="similarity">
    <text evidence="1">Belongs to the sulfatase family.</text>
</comment>
<evidence type="ECO:0000313" key="8">
    <source>
        <dbReference type="Proteomes" id="UP000198901"/>
    </source>
</evidence>
<accession>A0A1G9Y9W9</accession>
<evidence type="ECO:0000256" key="3">
    <source>
        <dbReference type="ARBA" id="ARBA00022801"/>
    </source>
</evidence>
<keyword evidence="8" id="KW-1185">Reference proteome</keyword>
<dbReference type="Gene3D" id="3.40.720.10">
    <property type="entry name" value="Alkaline Phosphatase, subunit A"/>
    <property type="match status" value="1"/>
</dbReference>
<keyword evidence="2" id="KW-0479">Metal-binding</keyword>